<dbReference type="RefSeq" id="WP_143265119.1">
    <property type="nucleotide sequence ID" value="NZ_MUMJ01000246.1"/>
</dbReference>
<name>A0ABR9IHA9_9PSEU</name>
<reference evidence="1 2" key="1">
    <citation type="submission" date="2020-10" db="EMBL/GenBank/DDBJ databases">
        <title>Sequencing the genomes of 1000 actinobacteria strains.</title>
        <authorList>
            <person name="Klenk H.-P."/>
        </authorList>
    </citation>
    <scope>NUCLEOTIDE SEQUENCE [LARGE SCALE GENOMIC DNA]</scope>
    <source>
        <strain evidence="1 2">DSM 44653</strain>
    </source>
</reference>
<evidence type="ECO:0000313" key="1">
    <source>
        <dbReference type="EMBL" id="MBE1502573.1"/>
    </source>
</evidence>
<keyword evidence="2" id="KW-1185">Reference proteome</keyword>
<evidence type="ECO:0000313" key="2">
    <source>
        <dbReference type="Proteomes" id="UP000631670"/>
    </source>
</evidence>
<sequence length="222" mass="24618">MAVVLAILDVGSQRLVSTLTVTALGLTGFALIEQRIAVEASLDRLADIGARAKFQAEPLLDLPSALKNSSLVMLAGVDLSRTFGRYEAELKDYVQAGKRLRVMLYDPEGTALDHAVVRSRRHFSRDREVALIENSCYDFLTLRALSSADGVDVRLSQFPFPYGVIAADYHSENGSICLKHYTFKGESYDKPWICLAFADGRWYAQFAGEIDSYWDEARPAVA</sequence>
<organism evidence="1 2">
    <name type="scientific">Amycolatopsis lexingtonensis</name>
    <dbReference type="NCBI Taxonomy" id="218822"/>
    <lineage>
        <taxon>Bacteria</taxon>
        <taxon>Bacillati</taxon>
        <taxon>Actinomycetota</taxon>
        <taxon>Actinomycetes</taxon>
        <taxon>Pseudonocardiales</taxon>
        <taxon>Pseudonocardiaceae</taxon>
        <taxon>Amycolatopsis</taxon>
    </lineage>
</organism>
<proteinExistence type="predicted"/>
<accession>A0ABR9IHA9</accession>
<gene>
    <name evidence="1" type="ORF">H4696_009673</name>
</gene>
<dbReference type="Proteomes" id="UP000631670">
    <property type="component" value="Unassembled WGS sequence"/>
</dbReference>
<comment type="caution">
    <text evidence="1">The sequence shown here is derived from an EMBL/GenBank/DDBJ whole genome shotgun (WGS) entry which is preliminary data.</text>
</comment>
<protein>
    <submittedName>
        <fullName evidence="1">Uncharacterized protein</fullName>
    </submittedName>
</protein>
<dbReference type="EMBL" id="JADBEG010000001">
    <property type="protein sequence ID" value="MBE1502573.1"/>
    <property type="molecule type" value="Genomic_DNA"/>
</dbReference>